<dbReference type="PANTHER" id="PTHR24321:SF8">
    <property type="entry name" value="ESTRADIOL 17-BETA-DEHYDROGENASE 8-RELATED"/>
    <property type="match status" value="1"/>
</dbReference>
<accession>A0ABV5YBZ2</accession>
<comment type="caution">
    <text evidence="3">The sequence shown here is derived from an EMBL/GenBank/DDBJ whole genome shotgun (WGS) entry which is preliminary data.</text>
</comment>
<dbReference type="InterPro" id="IPR002347">
    <property type="entry name" value="SDR_fam"/>
</dbReference>
<dbReference type="PROSITE" id="PS00061">
    <property type="entry name" value="ADH_SHORT"/>
    <property type="match status" value="1"/>
</dbReference>
<gene>
    <name evidence="3" type="ORF">ACFFNX_05760</name>
</gene>
<comment type="similarity">
    <text evidence="1">Belongs to the short-chain dehydrogenases/reductases (SDR) family.</text>
</comment>
<dbReference type="PANTHER" id="PTHR24321">
    <property type="entry name" value="DEHYDROGENASES, SHORT CHAIN"/>
    <property type="match status" value="1"/>
</dbReference>
<evidence type="ECO:0000313" key="4">
    <source>
        <dbReference type="Proteomes" id="UP001589627"/>
    </source>
</evidence>
<dbReference type="RefSeq" id="WP_378196298.1">
    <property type="nucleotide sequence ID" value="NZ_JBHLZP010000025.1"/>
</dbReference>
<dbReference type="SUPFAM" id="SSF51735">
    <property type="entry name" value="NAD(P)-binding Rossmann-fold domains"/>
    <property type="match status" value="1"/>
</dbReference>
<evidence type="ECO:0000313" key="3">
    <source>
        <dbReference type="EMBL" id="MFB9831694.1"/>
    </source>
</evidence>
<sequence length="261" mass="25859">MATSASTSAELSGRVALVTGAARGVGAAIVRCLVANGASVIAGDVRHDAVRALAAEVGARACRLDVTAQADWEAAVGLAVSEFGRLDVLVNNAGVMEVAGLTDATPEHVDRMVSVNLLGCVLGIRTAGRVMSEAGGGSIVNLGSVVATTPCEGLGVYAASKAGIAALTKVAAMELGGSGVRVNVVRPGGVDTEMGAPGGVHPPFYARMALGRIGGPAEIAEVVAFVASDRASYMTGGEVLVDGGWTAGRYAAEMDAPVVGG</sequence>
<reference evidence="3 4" key="1">
    <citation type="submission" date="2024-09" db="EMBL/GenBank/DDBJ databases">
        <authorList>
            <person name="Sun Q."/>
            <person name="Mori K."/>
        </authorList>
    </citation>
    <scope>NUCLEOTIDE SEQUENCE [LARGE SCALE GENOMIC DNA]</scope>
    <source>
        <strain evidence="3 4">TBRC 0563</strain>
    </source>
</reference>
<evidence type="ECO:0000256" key="1">
    <source>
        <dbReference type="ARBA" id="ARBA00006484"/>
    </source>
</evidence>
<dbReference type="Proteomes" id="UP001589627">
    <property type="component" value="Unassembled WGS sequence"/>
</dbReference>
<dbReference type="Gene3D" id="3.40.50.720">
    <property type="entry name" value="NAD(P)-binding Rossmann-like Domain"/>
    <property type="match status" value="1"/>
</dbReference>
<dbReference type="GO" id="GO:0016491">
    <property type="term" value="F:oxidoreductase activity"/>
    <property type="evidence" value="ECO:0007669"/>
    <property type="project" value="UniProtKB-KW"/>
</dbReference>
<organism evidence="3 4">
    <name type="scientific">Actinoallomurus acaciae</name>
    <dbReference type="NCBI Taxonomy" id="502577"/>
    <lineage>
        <taxon>Bacteria</taxon>
        <taxon>Bacillati</taxon>
        <taxon>Actinomycetota</taxon>
        <taxon>Actinomycetes</taxon>
        <taxon>Streptosporangiales</taxon>
        <taxon>Thermomonosporaceae</taxon>
        <taxon>Actinoallomurus</taxon>
    </lineage>
</organism>
<dbReference type="InterPro" id="IPR020904">
    <property type="entry name" value="Sc_DH/Rdtase_CS"/>
</dbReference>
<protein>
    <submittedName>
        <fullName evidence="3">SDR family NAD(P)-dependent oxidoreductase</fullName>
        <ecNumber evidence="3">1.1.1.-</ecNumber>
    </submittedName>
</protein>
<dbReference type="Pfam" id="PF13561">
    <property type="entry name" value="adh_short_C2"/>
    <property type="match status" value="1"/>
</dbReference>
<dbReference type="InterPro" id="IPR036291">
    <property type="entry name" value="NAD(P)-bd_dom_sf"/>
</dbReference>
<proteinExistence type="inferred from homology"/>
<keyword evidence="4" id="KW-1185">Reference proteome</keyword>
<dbReference type="EMBL" id="JBHLZP010000025">
    <property type="protein sequence ID" value="MFB9831694.1"/>
    <property type="molecule type" value="Genomic_DNA"/>
</dbReference>
<dbReference type="EC" id="1.1.1.-" evidence="3"/>
<name>A0ABV5YBZ2_9ACTN</name>
<dbReference type="PRINTS" id="PR00080">
    <property type="entry name" value="SDRFAMILY"/>
</dbReference>
<keyword evidence="2 3" id="KW-0560">Oxidoreductase</keyword>
<dbReference type="PRINTS" id="PR00081">
    <property type="entry name" value="GDHRDH"/>
</dbReference>
<evidence type="ECO:0000256" key="2">
    <source>
        <dbReference type="ARBA" id="ARBA00023002"/>
    </source>
</evidence>